<dbReference type="Gene3D" id="3.30.420.10">
    <property type="entry name" value="Ribonuclease H-like superfamily/Ribonuclease H"/>
    <property type="match status" value="1"/>
</dbReference>
<keyword evidence="4" id="KW-0233">DNA recombination</keyword>
<dbReference type="InterPro" id="IPR047930">
    <property type="entry name" value="Transpos_IS6"/>
</dbReference>
<keyword evidence="8" id="KW-1185">Reference proteome</keyword>
<dbReference type="Proteomes" id="UP001321249">
    <property type="component" value="Unassembled WGS sequence"/>
</dbReference>
<proteinExistence type="predicted"/>
<dbReference type="SUPFAM" id="SSF53098">
    <property type="entry name" value="Ribonuclease H-like"/>
    <property type="match status" value="1"/>
</dbReference>
<evidence type="ECO:0000313" key="8">
    <source>
        <dbReference type="Proteomes" id="UP001219901"/>
    </source>
</evidence>
<protein>
    <submittedName>
        <fullName evidence="7">IS6 family transposase</fullName>
    </submittedName>
</protein>
<gene>
    <name evidence="6" type="ORF">GKO46_05265</name>
    <name evidence="7" type="ORF">GKO48_13510</name>
</gene>
<evidence type="ECO:0000256" key="1">
    <source>
        <dbReference type="ARBA" id="ARBA00002286"/>
    </source>
</evidence>
<evidence type="ECO:0000256" key="2">
    <source>
        <dbReference type="ARBA" id="ARBA00022578"/>
    </source>
</evidence>
<dbReference type="Proteomes" id="UP001219901">
    <property type="component" value="Chromosome"/>
</dbReference>
<keyword evidence="3" id="KW-0238">DNA-binding</keyword>
<comment type="function">
    <text evidence="1">Involved in the transposition of the insertion sequence.</text>
</comment>
<dbReference type="GO" id="GO:0003677">
    <property type="term" value="F:DNA binding"/>
    <property type="evidence" value="ECO:0007669"/>
    <property type="project" value="UniProtKB-KW"/>
</dbReference>
<dbReference type="Pfam" id="PF13610">
    <property type="entry name" value="DDE_Tnp_IS240"/>
    <property type="match status" value="1"/>
</dbReference>
<dbReference type="EMBL" id="CP046147">
    <property type="protein sequence ID" value="WFG40575.1"/>
    <property type="molecule type" value="Genomic_DNA"/>
</dbReference>
<reference evidence="7" key="2">
    <citation type="journal article" date="2023" name="Nat. Commun.">
        <title>Cultivation of marine bacteria of the SAR202 clade.</title>
        <authorList>
            <person name="Lim Y."/>
            <person name="Seo J.H."/>
            <person name="Giovannoni S.J."/>
            <person name="Kang I."/>
            <person name="Cho J.C."/>
        </authorList>
    </citation>
    <scope>NUCLEOTIDE SEQUENCE</scope>
    <source>
        <strain evidence="7">JH1073</strain>
    </source>
</reference>
<dbReference type="EMBL" id="WMBE01000002">
    <property type="protein sequence ID" value="MDG0866482.1"/>
    <property type="molecule type" value="Genomic_DNA"/>
</dbReference>
<sequence length="271" mass="32520">MSCPHCLSSSVSKRKHRTSLGYRTIYCRDCDRRFNERTGSPFNDLQFPTDIVLLAVLWRLRYKLGFRDVAELLLQRGFQVSHETIRIWEFRFAPLVSEHLRLKRRGIAGRSWYLDETYVKVSGRWRYLYRAIDREGNLLDSMLSEHRDKHAARRFLRRLIDSAERKPLRTTTDKHPAYTKAIRWIVGRKVLHRHNQYLNNRMEQNHRHIKQRYYPMLGFAKFESASRFCTAFDELRNYLRVRATDGEHIPAEVRRKIFTDKWSTLMAELSA</sequence>
<keyword evidence="2" id="KW-0815">Transposition</keyword>
<reference evidence="8 9" key="1">
    <citation type="submission" date="2019-11" db="EMBL/GenBank/DDBJ databases">
        <authorList>
            <person name="Cho J.-C."/>
        </authorList>
    </citation>
    <scope>NUCLEOTIDE SEQUENCE [LARGE SCALE GENOMIC DNA]</scope>
    <source>
        <strain evidence="7 8">JH1073</strain>
        <strain evidence="6 9">JH702</strain>
    </source>
</reference>
<dbReference type="PANTHER" id="PTHR35528:SF3">
    <property type="entry name" value="BLL1675 PROTEIN"/>
    <property type="match status" value="1"/>
</dbReference>
<dbReference type="AlphaFoldDB" id="A0AAJ5ZJN7"/>
<evidence type="ECO:0000256" key="4">
    <source>
        <dbReference type="ARBA" id="ARBA00023172"/>
    </source>
</evidence>
<dbReference type="RefSeq" id="WP_342823931.1">
    <property type="nucleotide sequence ID" value="NZ_CP046146.1"/>
</dbReference>
<evidence type="ECO:0000256" key="3">
    <source>
        <dbReference type="ARBA" id="ARBA00023125"/>
    </source>
</evidence>
<dbReference type="GO" id="GO:0006310">
    <property type="term" value="P:DNA recombination"/>
    <property type="evidence" value="ECO:0007669"/>
    <property type="project" value="UniProtKB-KW"/>
</dbReference>
<dbReference type="InterPro" id="IPR012337">
    <property type="entry name" value="RNaseH-like_sf"/>
</dbReference>
<dbReference type="GO" id="GO:0032196">
    <property type="term" value="P:transposition"/>
    <property type="evidence" value="ECO:0007669"/>
    <property type="project" value="UniProtKB-KW"/>
</dbReference>
<evidence type="ECO:0000259" key="5">
    <source>
        <dbReference type="Pfam" id="PF13610"/>
    </source>
</evidence>
<accession>A0AAJ5ZJN7</accession>
<dbReference type="InterPro" id="IPR036397">
    <property type="entry name" value="RNaseH_sf"/>
</dbReference>
<reference evidence="8" key="3">
    <citation type="submission" date="2023-06" db="EMBL/GenBank/DDBJ databases">
        <title>Pangenomics reveal diversification of enzyme families and niche specialization in globally abundant SAR202 bacteria.</title>
        <authorList>
            <person name="Saw J.H.W."/>
        </authorList>
    </citation>
    <scope>NUCLEOTIDE SEQUENCE [LARGE SCALE GENOMIC DNA]</scope>
    <source>
        <strain evidence="8">JH1073</strain>
    </source>
</reference>
<feature type="domain" description="DDE" evidence="5">
    <location>
        <begin position="110"/>
        <end position="238"/>
    </location>
</feature>
<evidence type="ECO:0000313" key="6">
    <source>
        <dbReference type="EMBL" id="MDG0866482.1"/>
    </source>
</evidence>
<evidence type="ECO:0000313" key="7">
    <source>
        <dbReference type="EMBL" id="WFG40575.1"/>
    </source>
</evidence>
<organism evidence="7 8">
    <name type="scientific">Candidatus Lucifugimonas marina</name>
    <dbReference type="NCBI Taxonomy" id="3038979"/>
    <lineage>
        <taxon>Bacteria</taxon>
        <taxon>Bacillati</taxon>
        <taxon>Chloroflexota</taxon>
        <taxon>Dehalococcoidia</taxon>
        <taxon>SAR202 cluster</taxon>
        <taxon>Candidatus Lucifugimonadales</taxon>
        <taxon>Candidatus Lucifugimonadaceae</taxon>
        <taxon>Candidatus Lucifugimonas</taxon>
    </lineage>
</organism>
<evidence type="ECO:0000313" key="9">
    <source>
        <dbReference type="Proteomes" id="UP001321249"/>
    </source>
</evidence>
<dbReference type="NCBIfam" id="NF033587">
    <property type="entry name" value="transpos_IS6"/>
    <property type="match status" value="1"/>
</dbReference>
<dbReference type="InterPro" id="IPR032874">
    <property type="entry name" value="DDE_dom"/>
</dbReference>
<name>A0AAJ5ZJN7_9CHLR</name>
<dbReference type="PANTHER" id="PTHR35528">
    <property type="entry name" value="BLL1675 PROTEIN"/>
    <property type="match status" value="1"/>
</dbReference>
<dbReference type="InterPro" id="IPR052183">
    <property type="entry name" value="IS_Transposase"/>
</dbReference>